<dbReference type="KEGG" id="pnp:IJ22_18820"/>
<name>A0A0U2M423_9BACL</name>
<keyword evidence="2" id="KW-1185">Reference proteome</keyword>
<reference evidence="2" key="1">
    <citation type="submission" date="2015-12" db="EMBL/GenBank/DDBJ databases">
        <title>Complete genome sequences of two moderately thermophilic Paenibacillus species.</title>
        <authorList>
            <person name="Butler R.III."/>
            <person name="Wang J."/>
            <person name="Stark B.C."/>
            <person name="Pombert J.-F."/>
        </authorList>
    </citation>
    <scope>NUCLEOTIDE SEQUENCE [LARGE SCALE GENOMIC DNA]</scope>
    <source>
        <strain evidence="2">32O-Y</strain>
    </source>
</reference>
<dbReference type="Proteomes" id="UP000061660">
    <property type="component" value="Chromosome"/>
</dbReference>
<dbReference type="PATRIC" id="fig|162209.4.peg.1994"/>
<dbReference type="OrthoDB" id="7865033at2"/>
<dbReference type="STRING" id="162209.IJ22_18820"/>
<accession>A0A0U2M423</accession>
<dbReference type="EMBL" id="CP013652">
    <property type="protein sequence ID" value="ALS22256.1"/>
    <property type="molecule type" value="Genomic_DNA"/>
</dbReference>
<dbReference type="RefSeq" id="WP_062408566.1">
    <property type="nucleotide sequence ID" value="NZ_CP013652.1"/>
</dbReference>
<dbReference type="AlphaFoldDB" id="A0A0U2M423"/>
<dbReference type="InterPro" id="IPR010982">
    <property type="entry name" value="Lambda_DNA-bd_dom_sf"/>
</dbReference>
<dbReference type="GO" id="GO:0003677">
    <property type="term" value="F:DNA binding"/>
    <property type="evidence" value="ECO:0007669"/>
    <property type="project" value="InterPro"/>
</dbReference>
<reference evidence="1 2" key="2">
    <citation type="journal article" date="2016" name="Genome Announc.">
        <title>Complete Genome Sequences of Two Interactive Moderate Thermophiles, Paenibacillus napthalenovorans 32O-Y and Paenibacillus sp. 32O-W.</title>
        <authorList>
            <person name="Butler R.R.III."/>
            <person name="Wang J."/>
            <person name="Stark B.C."/>
            <person name="Pombert J.F."/>
        </authorList>
    </citation>
    <scope>NUCLEOTIDE SEQUENCE [LARGE SCALE GENOMIC DNA]</scope>
    <source>
        <strain evidence="1 2">32O-Y</strain>
    </source>
</reference>
<dbReference type="SUPFAM" id="SSF47413">
    <property type="entry name" value="lambda repressor-like DNA-binding domains"/>
    <property type="match status" value="1"/>
</dbReference>
<evidence type="ECO:0000313" key="2">
    <source>
        <dbReference type="Proteomes" id="UP000061660"/>
    </source>
</evidence>
<evidence type="ECO:0000313" key="1">
    <source>
        <dbReference type="EMBL" id="ALS22256.1"/>
    </source>
</evidence>
<organism evidence="1 2">
    <name type="scientific">Paenibacillus naphthalenovorans</name>
    <dbReference type="NCBI Taxonomy" id="162209"/>
    <lineage>
        <taxon>Bacteria</taxon>
        <taxon>Bacillati</taxon>
        <taxon>Bacillota</taxon>
        <taxon>Bacilli</taxon>
        <taxon>Bacillales</taxon>
        <taxon>Paenibacillaceae</taxon>
        <taxon>Paenibacillus</taxon>
    </lineage>
</organism>
<proteinExistence type="predicted"/>
<protein>
    <submittedName>
        <fullName evidence="1">Uncharacterized protein</fullName>
    </submittedName>
</protein>
<gene>
    <name evidence="1" type="ORF">IJ22_18820</name>
</gene>
<sequence length="144" mass="16882">MRLGLYIKDVIKKQGRTLKWVSDQLEMNERTFAGKLNRDSITGEELLRLSDILGIDLKQLKEEMLKMNITEYTVLDFKGMKGSVPYHYNVIKLGENMYYKGYDEDKIKVTSDIKWASHIVPKFGEETVGFIKKFYDEEGRRKDS</sequence>